<dbReference type="InterPro" id="IPR001957">
    <property type="entry name" value="Chromosome_initiator_DnaA"/>
</dbReference>
<evidence type="ECO:0000313" key="15">
    <source>
        <dbReference type="Proteomes" id="UP000034810"/>
    </source>
</evidence>
<evidence type="ECO:0000259" key="12">
    <source>
        <dbReference type="SMART" id="SM00382"/>
    </source>
</evidence>
<evidence type="ECO:0000256" key="6">
    <source>
        <dbReference type="ARBA" id="ARBA00023121"/>
    </source>
</evidence>
<keyword evidence="5 8" id="KW-0067">ATP-binding</keyword>
<dbReference type="InterPro" id="IPR024633">
    <property type="entry name" value="DnaA_N_dom"/>
</dbReference>
<dbReference type="InterPro" id="IPR010921">
    <property type="entry name" value="Trp_repressor/repl_initiator"/>
</dbReference>
<dbReference type="InterPro" id="IPR013317">
    <property type="entry name" value="DnaA_dom"/>
</dbReference>
<keyword evidence="3 8" id="KW-0235">DNA replication</keyword>
<comment type="caution">
    <text evidence="14">The sequence shown here is derived from an EMBL/GenBank/DDBJ whole genome shotgun (WGS) entry which is preliminary data.</text>
</comment>
<evidence type="ECO:0000256" key="7">
    <source>
        <dbReference type="ARBA" id="ARBA00023125"/>
    </source>
</evidence>
<comment type="function">
    <text evidence="8 10">Plays an essential role in the initiation and regulation of chromosomal replication. ATP-DnaA binds to the origin of replication (oriC) to initiate formation of the DNA replication initiation complex once per cell cycle. Binds the DnaA box (a 9 base pair repeat at the origin) and separates the double-stranded (ds)DNA. Forms a right-handed helical filament on oriC DNA; dsDNA binds to the exterior of the filament while single-stranded (ss)DNA is stabiized in the filament's interior. The ATP-DnaA-oriC complex binds and stabilizes one strand of the AT-rich DNA unwinding element (DUE), permitting loading of DNA polymerase. After initiation quickly degrades to an ADP-DnaA complex that is not apt for DNA replication. Binds acidic phospholipids.</text>
</comment>
<dbReference type="InterPro" id="IPR027417">
    <property type="entry name" value="P-loop_NTPase"/>
</dbReference>
<dbReference type="GO" id="GO:0005886">
    <property type="term" value="C:plasma membrane"/>
    <property type="evidence" value="ECO:0007669"/>
    <property type="project" value="TreeGrafter"/>
</dbReference>
<dbReference type="Gene3D" id="1.10.8.60">
    <property type="match status" value="1"/>
</dbReference>
<feature type="binding site" evidence="8">
    <location>
        <position position="167"/>
    </location>
    <ligand>
        <name>ATP</name>
        <dbReference type="ChEBI" id="CHEBI:30616"/>
    </ligand>
</feature>
<dbReference type="Pfam" id="PF00308">
    <property type="entry name" value="Bac_DnaA"/>
    <property type="match status" value="1"/>
</dbReference>
<dbReference type="Gene3D" id="3.30.300.180">
    <property type="match status" value="1"/>
</dbReference>
<dbReference type="HAMAP" id="MF_00377">
    <property type="entry name" value="DnaA_bact"/>
    <property type="match status" value="1"/>
</dbReference>
<reference evidence="14 15" key="1">
    <citation type="journal article" date="2015" name="Nature">
        <title>rRNA introns, odd ribosomes, and small enigmatic genomes across a large radiation of phyla.</title>
        <authorList>
            <person name="Brown C.T."/>
            <person name="Hug L.A."/>
            <person name="Thomas B.C."/>
            <person name="Sharon I."/>
            <person name="Castelle C.J."/>
            <person name="Singh A."/>
            <person name="Wilkins M.J."/>
            <person name="Williams K.H."/>
            <person name="Banfield J.F."/>
        </authorList>
    </citation>
    <scope>NUCLEOTIDE SEQUENCE [LARGE SCALE GENOMIC DNA]</scope>
</reference>
<evidence type="ECO:0000256" key="1">
    <source>
        <dbReference type="ARBA" id="ARBA00006583"/>
    </source>
</evidence>
<feature type="domain" description="AAA+ ATPase" evidence="12">
    <location>
        <begin position="152"/>
        <end position="276"/>
    </location>
</feature>
<dbReference type="GO" id="GO:0006270">
    <property type="term" value="P:DNA replication initiation"/>
    <property type="evidence" value="ECO:0007669"/>
    <property type="project" value="UniProtKB-UniRule"/>
</dbReference>
<comment type="subunit">
    <text evidence="8">Oligomerizes as a right-handed, spiral filament on DNA at oriC.</text>
</comment>
<dbReference type="Gene3D" id="3.40.50.300">
    <property type="entry name" value="P-loop containing nucleotide triphosphate hydrolases"/>
    <property type="match status" value="1"/>
</dbReference>
<dbReference type="SMART" id="SM00382">
    <property type="entry name" value="AAA"/>
    <property type="match status" value="1"/>
</dbReference>
<keyword evidence="4 8" id="KW-0547">Nucleotide-binding</keyword>
<comment type="similarity">
    <text evidence="1 8 11">Belongs to the DnaA family.</text>
</comment>
<gene>
    <name evidence="8" type="primary">dnaA</name>
    <name evidence="14" type="ORF">UV58_C0009G0017</name>
</gene>
<dbReference type="InterPro" id="IPR020591">
    <property type="entry name" value="Chromosome_initiator_DnaA-like"/>
</dbReference>
<evidence type="ECO:0000313" key="14">
    <source>
        <dbReference type="EMBL" id="KKS82535.1"/>
    </source>
</evidence>
<proteinExistence type="inferred from homology"/>
<feature type="binding site" evidence="8">
    <location>
        <position position="163"/>
    </location>
    <ligand>
        <name>ATP</name>
        <dbReference type="ChEBI" id="CHEBI:30616"/>
    </ligand>
</feature>
<dbReference type="GO" id="GO:0005524">
    <property type="term" value="F:ATP binding"/>
    <property type="evidence" value="ECO:0007669"/>
    <property type="project" value="UniProtKB-UniRule"/>
</dbReference>
<dbReference type="InterPro" id="IPR038454">
    <property type="entry name" value="DnaA_N_sf"/>
</dbReference>
<dbReference type="PATRIC" id="fig|1619011.3.peg.401"/>
<dbReference type="EMBL" id="LCFA01000009">
    <property type="protein sequence ID" value="KKS82535.1"/>
    <property type="molecule type" value="Genomic_DNA"/>
</dbReference>
<evidence type="ECO:0000256" key="8">
    <source>
        <dbReference type="HAMAP-Rule" id="MF_00377"/>
    </source>
</evidence>
<name>A0A0G1CA55_9BACT</name>
<dbReference type="GO" id="GO:0005737">
    <property type="term" value="C:cytoplasm"/>
    <property type="evidence" value="ECO:0007669"/>
    <property type="project" value="UniProtKB-SubCell"/>
</dbReference>
<comment type="caution">
    <text evidence="8">Lacks conserved residue(s) required for the propagation of feature annotation.</text>
</comment>
<dbReference type="NCBIfam" id="TIGR00362">
    <property type="entry name" value="DnaA"/>
    <property type="match status" value="1"/>
</dbReference>
<evidence type="ECO:0000256" key="11">
    <source>
        <dbReference type="RuleBase" id="RU004227"/>
    </source>
</evidence>
<feature type="domain" description="Chromosomal replication initiator DnaA C-terminal" evidence="13">
    <location>
        <begin position="364"/>
        <end position="433"/>
    </location>
</feature>
<dbReference type="PANTHER" id="PTHR30050">
    <property type="entry name" value="CHROMOSOMAL REPLICATION INITIATOR PROTEIN DNAA"/>
    <property type="match status" value="1"/>
</dbReference>
<evidence type="ECO:0000256" key="5">
    <source>
        <dbReference type="ARBA" id="ARBA00022840"/>
    </source>
</evidence>
<dbReference type="SMART" id="SM00760">
    <property type="entry name" value="Bac_DnaA_C"/>
    <property type="match status" value="1"/>
</dbReference>
<accession>A0A0G1CA55</accession>
<evidence type="ECO:0000259" key="13">
    <source>
        <dbReference type="SMART" id="SM00760"/>
    </source>
</evidence>
<comment type="domain">
    <text evidence="8">Domain I is involved in oligomerization and binding regulators, domain II is flexibile and of varying length in different bacteria, domain III forms the AAA+ region, while domain IV binds dsDNA.</text>
</comment>
<keyword evidence="2 8" id="KW-0963">Cytoplasm</keyword>
<dbReference type="InterPro" id="IPR013159">
    <property type="entry name" value="DnaA_C"/>
</dbReference>
<feature type="binding site" evidence="8">
    <location>
        <position position="166"/>
    </location>
    <ligand>
        <name>ATP</name>
        <dbReference type="ChEBI" id="CHEBI:30616"/>
    </ligand>
</feature>
<evidence type="ECO:0000256" key="2">
    <source>
        <dbReference type="ARBA" id="ARBA00022490"/>
    </source>
</evidence>
<feature type="binding site" evidence="8">
    <location>
        <position position="165"/>
    </location>
    <ligand>
        <name>ATP</name>
        <dbReference type="ChEBI" id="CHEBI:30616"/>
    </ligand>
</feature>
<evidence type="ECO:0000256" key="9">
    <source>
        <dbReference type="NCBIfam" id="TIGR00362"/>
    </source>
</evidence>
<dbReference type="Gene3D" id="1.10.1750.10">
    <property type="match status" value="1"/>
</dbReference>
<dbReference type="Pfam" id="PF11638">
    <property type="entry name" value="DnaA_N"/>
    <property type="match status" value="1"/>
</dbReference>
<evidence type="ECO:0000256" key="10">
    <source>
        <dbReference type="RuleBase" id="RU000577"/>
    </source>
</evidence>
<keyword evidence="7 8" id="KW-0238">DNA-binding</keyword>
<evidence type="ECO:0000256" key="3">
    <source>
        <dbReference type="ARBA" id="ARBA00022705"/>
    </source>
</evidence>
<sequence length="460" mass="52371">MDLKKLWEKALASIELQISKPNFLTWFRNSRLVEKNDGTGVVVIGVNNNFSKEWIQSKYNKIILEALQEIDGGINRIEYVVVGSGVGSEAIPPSIQKHSFSLPSQQKEIGGLAADPETNLHPRYSFKSFVVGSSNELAYAASVAISKDVGKKYNPFFVYGGTGLGKTHLIQATGNEIVKNYHGRIRVKYVPSEKFVNDVVWAIRSKRMDDVKNKYRTIDVLIIDDIQFIGGKERSEEEFFHTFNILYQNNKQIIISSDRPPSAIPTLEERLRSRFEGGMIADITYPDYEMKLAIIKNKIQEKGVELPDNVCHLIASKIQRNVREIEGIINKLHFYQEFKGAVIDTKAAEEIINSTLQQNVVAINPGQIIKVVGQFFEITQNEIINKSRRREVVLPRQITMFLLRDMLGMSYPDIGDKMGKRDHTTAIHSYEKILREVTKDKSLNQKIAIIKEMVYKNSPY</sequence>
<comment type="subcellular location">
    <subcellularLocation>
        <location evidence="8">Cytoplasm</location>
    </subcellularLocation>
</comment>
<dbReference type="SUPFAM" id="SSF52540">
    <property type="entry name" value="P-loop containing nucleoside triphosphate hydrolases"/>
    <property type="match status" value="1"/>
</dbReference>
<evidence type="ECO:0000256" key="4">
    <source>
        <dbReference type="ARBA" id="ARBA00022741"/>
    </source>
</evidence>
<dbReference type="PANTHER" id="PTHR30050:SF2">
    <property type="entry name" value="CHROMOSOMAL REPLICATION INITIATOR PROTEIN DNAA"/>
    <property type="match status" value="1"/>
</dbReference>
<dbReference type="GO" id="GO:0006275">
    <property type="term" value="P:regulation of DNA replication"/>
    <property type="evidence" value="ECO:0007669"/>
    <property type="project" value="UniProtKB-UniRule"/>
</dbReference>
<dbReference type="SUPFAM" id="SSF48295">
    <property type="entry name" value="TrpR-like"/>
    <property type="match status" value="1"/>
</dbReference>
<dbReference type="CDD" id="cd06571">
    <property type="entry name" value="Bac_DnaA_C"/>
    <property type="match status" value="1"/>
</dbReference>
<dbReference type="CDD" id="cd00009">
    <property type="entry name" value="AAA"/>
    <property type="match status" value="1"/>
</dbReference>
<dbReference type="AlphaFoldDB" id="A0A0G1CA55"/>
<keyword evidence="6 8" id="KW-0446">Lipid-binding</keyword>
<dbReference type="InterPro" id="IPR003593">
    <property type="entry name" value="AAA+_ATPase"/>
</dbReference>
<protein>
    <recommendedName>
        <fullName evidence="8 9">Chromosomal replication initiator protein DnaA</fullName>
    </recommendedName>
</protein>
<organism evidence="14 15">
    <name type="scientific">Candidatus Wolfebacteria bacterium GW2011_GWC1_43_10</name>
    <dbReference type="NCBI Taxonomy" id="1619011"/>
    <lineage>
        <taxon>Bacteria</taxon>
        <taxon>Candidatus Wolfeibacteriota</taxon>
    </lineage>
</organism>
<dbReference type="GO" id="GO:0003688">
    <property type="term" value="F:DNA replication origin binding"/>
    <property type="evidence" value="ECO:0007669"/>
    <property type="project" value="UniProtKB-UniRule"/>
</dbReference>
<feature type="region of interest" description="Domain I, interacts with DnaA modulators" evidence="8">
    <location>
        <begin position="1"/>
        <end position="90"/>
    </location>
</feature>
<dbReference type="Pfam" id="PF08299">
    <property type="entry name" value="Bac_DnaA_C"/>
    <property type="match status" value="1"/>
</dbReference>
<feature type="region of interest" description="Domain IV, binds dsDNA" evidence="8">
    <location>
        <begin position="337"/>
        <end position="460"/>
    </location>
</feature>
<dbReference type="FunFam" id="3.40.50.300:FF:000668">
    <property type="entry name" value="Chromosomal replication initiator protein DnaA"/>
    <property type="match status" value="1"/>
</dbReference>
<dbReference type="PRINTS" id="PR00051">
    <property type="entry name" value="DNAA"/>
</dbReference>
<dbReference type="GO" id="GO:0008289">
    <property type="term" value="F:lipid binding"/>
    <property type="evidence" value="ECO:0007669"/>
    <property type="project" value="UniProtKB-KW"/>
</dbReference>
<dbReference type="Proteomes" id="UP000034810">
    <property type="component" value="Unassembled WGS sequence"/>
</dbReference>